<dbReference type="PANTHER" id="PTHR47113">
    <property type="entry name" value="LD09343P"/>
    <property type="match status" value="1"/>
</dbReference>
<dbReference type="SUPFAM" id="SSF56059">
    <property type="entry name" value="Glutathione synthetase ATP-binding domain-like"/>
    <property type="match status" value="1"/>
</dbReference>
<proteinExistence type="predicted"/>
<keyword evidence="3" id="KW-1185">Reference proteome</keyword>
<evidence type="ECO:0000313" key="2">
    <source>
        <dbReference type="EMBL" id="KAK7482682.1"/>
    </source>
</evidence>
<accession>A0ABD0K6F1</accession>
<dbReference type="PANTHER" id="PTHR47113:SF1">
    <property type="entry name" value="LD09343P"/>
    <property type="match status" value="1"/>
</dbReference>
<keyword evidence="1" id="KW-0812">Transmembrane</keyword>
<sequence>MYQIHQSPRFSRRRWGSPSKFQYLVIFVLVVGVTITFLNIYELHHMKKDHMFQHSPIPVFEGTGETPQNHPVVWIHGKNVHSGYLKHVFDVFGRLGYASGDENSDWAVLWDHDYPFSTLSEKLAHLKPHQRVNHFPGTGYVTNKVSLAVSKLKFIPKAFKLPDDKDRFLAFSKDHPDMIWVQKANTHRGIEIKPTSELDLSKKNTFIQEFVDKPFLIDGHKFDIGIYTIITSINPLRLYIIQGDALIRFCPDEYYPFDSKARGKYVVHDDYLPMWKVPSLSSLYQEKGFTFKETLIQYMKSKGLDYERVWKDMISVIQTVYSEKEHKIIQSASKFISTHHFFELVRFDFVLDEKLNVYLMEVNMSPNLDSGHFPPNKRLYEHVLYNLLQLVGVAQYVSPSPLDFEDDMRVSSADIHVFPEMCISSRCSESCSPTECKLCKPCLSHTIEKILKIAYLEHMRRGSARRVFPPSINQTQALKWDPSTEWPGLEAASDRNKLMHRWFVGKCRLDETWCL</sequence>
<keyword evidence="1" id="KW-1133">Transmembrane helix</keyword>
<organism evidence="2 3">
    <name type="scientific">Batillaria attramentaria</name>
    <dbReference type="NCBI Taxonomy" id="370345"/>
    <lineage>
        <taxon>Eukaryota</taxon>
        <taxon>Metazoa</taxon>
        <taxon>Spiralia</taxon>
        <taxon>Lophotrochozoa</taxon>
        <taxon>Mollusca</taxon>
        <taxon>Gastropoda</taxon>
        <taxon>Caenogastropoda</taxon>
        <taxon>Sorbeoconcha</taxon>
        <taxon>Cerithioidea</taxon>
        <taxon>Batillariidae</taxon>
        <taxon>Batillaria</taxon>
    </lineage>
</organism>
<evidence type="ECO:0008006" key="4">
    <source>
        <dbReference type="Google" id="ProtNLM"/>
    </source>
</evidence>
<protein>
    <recommendedName>
        <fullName evidence="4">Tubulin polyglutamylase ttll-15</fullName>
    </recommendedName>
</protein>
<evidence type="ECO:0000256" key="1">
    <source>
        <dbReference type="SAM" id="Phobius"/>
    </source>
</evidence>
<dbReference type="PROSITE" id="PS51221">
    <property type="entry name" value="TTL"/>
    <property type="match status" value="1"/>
</dbReference>
<dbReference type="Gene3D" id="3.30.470.20">
    <property type="entry name" value="ATP-grasp fold, B domain"/>
    <property type="match status" value="1"/>
</dbReference>
<gene>
    <name evidence="2" type="ORF">BaRGS_00026091</name>
</gene>
<keyword evidence="1" id="KW-0472">Membrane</keyword>
<dbReference type="EMBL" id="JACVVK020000240">
    <property type="protein sequence ID" value="KAK7482682.1"/>
    <property type="molecule type" value="Genomic_DNA"/>
</dbReference>
<dbReference type="Pfam" id="PF03133">
    <property type="entry name" value="TTL"/>
    <property type="match status" value="1"/>
</dbReference>
<name>A0ABD0K6F1_9CAEN</name>
<feature type="transmembrane region" description="Helical" evidence="1">
    <location>
        <begin position="21"/>
        <end position="41"/>
    </location>
</feature>
<dbReference type="InterPro" id="IPR004344">
    <property type="entry name" value="TTL/TTLL_fam"/>
</dbReference>
<dbReference type="Proteomes" id="UP001519460">
    <property type="component" value="Unassembled WGS sequence"/>
</dbReference>
<comment type="caution">
    <text evidence="2">The sequence shown here is derived from an EMBL/GenBank/DDBJ whole genome shotgun (WGS) entry which is preliminary data.</text>
</comment>
<dbReference type="AlphaFoldDB" id="A0ABD0K6F1"/>
<evidence type="ECO:0000313" key="3">
    <source>
        <dbReference type="Proteomes" id="UP001519460"/>
    </source>
</evidence>
<reference evidence="2 3" key="1">
    <citation type="journal article" date="2023" name="Sci. Data">
        <title>Genome assembly of the Korean intertidal mud-creeper Batillaria attramentaria.</title>
        <authorList>
            <person name="Patra A.K."/>
            <person name="Ho P.T."/>
            <person name="Jun S."/>
            <person name="Lee S.J."/>
            <person name="Kim Y."/>
            <person name="Won Y.J."/>
        </authorList>
    </citation>
    <scope>NUCLEOTIDE SEQUENCE [LARGE SCALE GENOMIC DNA]</scope>
    <source>
        <strain evidence="2">Wonlab-2016</strain>
    </source>
</reference>
<dbReference type="InterPro" id="IPR053317">
    <property type="entry name" value="Tubulin_polyglutamylase"/>
</dbReference>